<evidence type="ECO:0000256" key="3">
    <source>
        <dbReference type="SAM" id="Phobius"/>
    </source>
</evidence>
<organism evidence="5 6">
    <name type="scientific">Dokdonella immobilis</name>
    <dbReference type="NCBI Taxonomy" id="578942"/>
    <lineage>
        <taxon>Bacteria</taxon>
        <taxon>Pseudomonadati</taxon>
        <taxon>Pseudomonadota</taxon>
        <taxon>Gammaproteobacteria</taxon>
        <taxon>Lysobacterales</taxon>
        <taxon>Rhodanobacteraceae</taxon>
        <taxon>Dokdonella</taxon>
    </lineage>
</organism>
<dbReference type="InterPro" id="IPR001623">
    <property type="entry name" value="DnaJ_domain"/>
</dbReference>
<evidence type="ECO:0000256" key="2">
    <source>
        <dbReference type="SAM" id="MobiDB-lite"/>
    </source>
</evidence>
<dbReference type="SMART" id="SM00271">
    <property type="entry name" value="DnaJ"/>
    <property type="match status" value="1"/>
</dbReference>
<name>A0A1I4Y1H0_9GAMM</name>
<sequence length="530" mass="57389">MSTDALELAMALHQAPIQRFALRDRPLPENMGLALQIASATQPQLENAAALFSEPEETVLEAVRFYLHQVLFEPGTDAYRVLGLSPAAESKQIRQHYILLQRWLHPDRRGEDWEAVFATKVNWAWQQLRNPKAREAYDGSRGPELPASVEDLPDVGAMPLPAWSAEPVRRTTRHWLRGITIGGLLLFCAGLFYLAVTRDDYLESDAQALHISEPVAPPQATSMGVAAGGGATNAGDSIFTARPDSGSTESGETRPSDGDRGEHPIDRAETALVEPGPHTELPQATETDPGNSSTPAALTRPPRADRPVAVEADPAQAGRVAHASGDSSAIGQASAYPRSSRRGNQLREGSTMLAHSGSVSSANEEVAVVPASDPVDEATAPASSPEMVTDAEGARDALASTDAPPGPSSVAAAPSEDAVERFEMARERLRSMVSYLRSKTAELPQWSDMPGQLTAERERKALHARNGHVDIDRFALDPPTWRMSDAAVALEATYHVDADRKVAEKGRFYLDMAWRDGDWKITRMKMLPTP</sequence>
<reference evidence="5 6" key="1">
    <citation type="submission" date="2016-10" db="EMBL/GenBank/DDBJ databases">
        <authorList>
            <person name="de Groot N.N."/>
        </authorList>
    </citation>
    <scope>NUCLEOTIDE SEQUENCE [LARGE SCALE GENOMIC DNA]</scope>
    <source>
        <strain evidence="5 6">CGMCC 1.7659</strain>
    </source>
</reference>
<feature type="region of interest" description="Disordered" evidence="2">
    <location>
        <begin position="218"/>
        <end position="345"/>
    </location>
</feature>
<proteinExistence type="predicted"/>
<keyword evidence="3" id="KW-1133">Transmembrane helix</keyword>
<feature type="transmembrane region" description="Helical" evidence="3">
    <location>
        <begin position="175"/>
        <end position="196"/>
    </location>
</feature>
<feature type="compositionally biased region" description="Polar residues" evidence="2">
    <location>
        <begin position="282"/>
        <end position="296"/>
    </location>
</feature>
<dbReference type="OrthoDB" id="9782583at2"/>
<evidence type="ECO:0000256" key="1">
    <source>
        <dbReference type="ARBA" id="ARBA00023186"/>
    </source>
</evidence>
<dbReference type="RefSeq" id="WP_092407832.1">
    <property type="nucleotide sequence ID" value="NZ_FOVF01000014.1"/>
</dbReference>
<protein>
    <submittedName>
        <fullName evidence="5">DnaJ domain-containing protein</fullName>
    </submittedName>
</protein>
<dbReference type="Pfam" id="PF00226">
    <property type="entry name" value="DnaJ"/>
    <property type="match status" value="1"/>
</dbReference>
<dbReference type="InterPro" id="IPR036869">
    <property type="entry name" value="J_dom_sf"/>
</dbReference>
<accession>A0A1I4Y1H0</accession>
<dbReference type="CDD" id="cd06257">
    <property type="entry name" value="DnaJ"/>
    <property type="match status" value="1"/>
</dbReference>
<evidence type="ECO:0000313" key="5">
    <source>
        <dbReference type="EMBL" id="SFN31897.1"/>
    </source>
</evidence>
<keyword evidence="1" id="KW-0143">Chaperone</keyword>
<dbReference type="AlphaFoldDB" id="A0A1I4Y1H0"/>
<dbReference type="SUPFAM" id="SSF46565">
    <property type="entry name" value="Chaperone J-domain"/>
    <property type="match status" value="1"/>
</dbReference>
<evidence type="ECO:0000313" key="6">
    <source>
        <dbReference type="Proteomes" id="UP000198575"/>
    </source>
</evidence>
<keyword evidence="6" id="KW-1185">Reference proteome</keyword>
<keyword evidence="3" id="KW-0812">Transmembrane</keyword>
<evidence type="ECO:0000259" key="4">
    <source>
        <dbReference type="PROSITE" id="PS50076"/>
    </source>
</evidence>
<dbReference type="Proteomes" id="UP000198575">
    <property type="component" value="Unassembled WGS sequence"/>
</dbReference>
<dbReference type="Gene3D" id="1.10.287.110">
    <property type="entry name" value="DnaJ domain"/>
    <property type="match status" value="1"/>
</dbReference>
<dbReference type="STRING" id="578942.SAMN05216289_11419"/>
<feature type="domain" description="J" evidence="4">
    <location>
        <begin position="77"/>
        <end position="141"/>
    </location>
</feature>
<keyword evidence="3" id="KW-0472">Membrane</keyword>
<dbReference type="PROSITE" id="PS50076">
    <property type="entry name" value="DNAJ_2"/>
    <property type="match status" value="1"/>
</dbReference>
<feature type="region of interest" description="Disordered" evidence="2">
    <location>
        <begin position="397"/>
        <end position="417"/>
    </location>
</feature>
<feature type="compositionally biased region" description="Basic and acidic residues" evidence="2">
    <location>
        <begin position="251"/>
        <end position="269"/>
    </location>
</feature>
<dbReference type="EMBL" id="FOVF01000014">
    <property type="protein sequence ID" value="SFN31897.1"/>
    <property type="molecule type" value="Genomic_DNA"/>
</dbReference>
<gene>
    <name evidence="5" type="ORF">SAMN05216289_11419</name>
</gene>